<reference evidence="2 4" key="2">
    <citation type="journal article" date="2013" name="Nature">
        <title>Insights into bilaterian evolution from three spiralian genomes.</title>
        <authorList>
            <person name="Simakov O."/>
            <person name="Marletaz F."/>
            <person name="Cho S.J."/>
            <person name="Edsinger-Gonzales E."/>
            <person name="Havlak P."/>
            <person name="Hellsten U."/>
            <person name="Kuo D.H."/>
            <person name="Larsson T."/>
            <person name="Lv J."/>
            <person name="Arendt D."/>
            <person name="Savage R."/>
            <person name="Osoegawa K."/>
            <person name="de Jong P."/>
            <person name="Grimwood J."/>
            <person name="Chapman J.A."/>
            <person name="Shapiro H."/>
            <person name="Aerts A."/>
            <person name="Otillar R.P."/>
            <person name="Terry A.Y."/>
            <person name="Boore J.L."/>
            <person name="Grigoriev I.V."/>
            <person name="Lindberg D.R."/>
            <person name="Seaver E.C."/>
            <person name="Weisblat D.A."/>
            <person name="Putnam N.H."/>
            <person name="Rokhsar D.S."/>
        </authorList>
    </citation>
    <scope>NUCLEOTIDE SEQUENCE</scope>
</reference>
<dbReference type="EMBL" id="AMQM01003895">
    <property type="status" value="NOT_ANNOTATED_CDS"/>
    <property type="molecule type" value="Genomic_DNA"/>
</dbReference>
<dbReference type="STRING" id="6412.T1F4F0"/>
<dbReference type="InterPro" id="IPR000408">
    <property type="entry name" value="Reg_chr_condens"/>
</dbReference>
<reference evidence="3" key="3">
    <citation type="submission" date="2015-06" db="UniProtKB">
        <authorList>
            <consortium name="EnsemblMetazoa"/>
        </authorList>
    </citation>
    <scope>IDENTIFICATION</scope>
</reference>
<dbReference type="eggNOG" id="KOG1426">
    <property type="taxonomic scope" value="Eukaryota"/>
</dbReference>
<dbReference type="CTD" id="20203699"/>
<sequence>MFTLKSVNFHPNDIKQSFYLTSGNSITILNNKSNRSINDNINDGTKNTPLNSKKILDIVESNVVLKNPPIDEIWAGSYNSFARTSDGSIFAWGLNNCHQLGCVYSYEHACFSDSDSRYFPSKWIVKTDSKTFQVRQISSSINHTLVLDRDGLVYTAGRNTYGQLGVGKEVEESNKFRLVSALKRLYCTHVCAGLSVSFAVTEDGKLFKWGQRSSQLGCDDDGNDDDDDGANDADVGVVEVVSDIFLPELVPCPKLE</sequence>
<dbReference type="GeneID" id="20203699"/>
<dbReference type="EMBL" id="KB096365">
    <property type="protein sequence ID" value="ESO05222.1"/>
    <property type="molecule type" value="Genomic_DNA"/>
</dbReference>
<dbReference type="Gene3D" id="2.130.10.30">
    <property type="entry name" value="Regulator of chromosome condensation 1/beta-lactamase-inhibitor protein II"/>
    <property type="match status" value="1"/>
</dbReference>
<dbReference type="PROSITE" id="PS50012">
    <property type="entry name" value="RCC1_3"/>
    <property type="match status" value="2"/>
</dbReference>
<proteinExistence type="predicted"/>
<feature type="repeat" description="RCC1" evidence="1">
    <location>
        <begin position="151"/>
        <end position="203"/>
    </location>
</feature>
<dbReference type="HOGENOM" id="CLU_1086942_0_0_1"/>
<reference evidence="4" key="1">
    <citation type="submission" date="2012-12" db="EMBL/GenBank/DDBJ databases">
        <authorList>
            <person name="Hellsten U."/>
            <person name="Grimwood J."/>
            <person name="Chapman J.A."/>
            <person name="Shapiro H."/>
            <person name="Aerts A."/>
            <person name="Otillar R.P."/>
            <person name="Terry A.Y."/>
            <person name="Boore J.L."/>
            <person name="Simakov O."/>
            <person name="Marletaz F."/>
            <person name="Cho S.-J."/>
            <person name="Edsinger-Gonzales E."/>
            <person name="Havlak P."/>
            <person name="Kuo D.-H."/>
            <person name="Larsson T."/>
            <person name="Lv J."/>
            <person name="Arendt D."/>
            <person name="Savage R."/>
            <person name="Osoegawa K."/>
            <person name="de Jong P."/>
            <person name="Lindberg D.R."/>
            <person name="Seaver E.C."/>
            <person name="Weisblat D.A."/>
            <person name="Putnam N.H."/>
            <person name="Grigoriev I.V."/>
            <person name="Rokhsar D.S."/>
        </authorList>
    </citation>
    <scope>NUCLEOTIDE SEQUENCE</scope>
</reference>
<dbReference type="PANTHER" id="PTHR45982">
    <property type="entry name" value="REGULATOR OF CHROMOSOME CONDENSATION"/>
    <property type="match status" value="1"/>
</dbReference>
<evidence type="ECO:0000313" key="2">
    <source>
        <dbReference type="EMBL" id="ESO05222.1"/>
    </source>
</evidence>
<dbReference type="Pfam" id="PF13540">
    <property type="entry name" value="RCC1_2"/>
    <property type="match status" value="2"/>
</dbReference>
<dbReference type="InterPro" id="IPR009091">
    <property type="entry name" value="RCC1/BLIP-II"/>
</dbReference>
<organism evidence="3 4">
    <name type="scientific">Helobdella robusta</name>
    <name type="common">Californian leech</name>
    <dbReference type="NCBI Taxonomy" id="6412"/>
    <lineage>
        <taxon>Eukaryota</taxon>
        <taxon>Metazoa</taxon>
        <taxon>Spiralia</taxon>
        <taxon>Lophotrochozoa</taxon>
        <taxon>Annelida</taxon>
        <taxon>Clitellata</taxon>
        <taxon>Hirudinea</taxon>
        <taxon>Rhynchobdellida</taxon>
        <taxon>Glossiphoniidae</taxon>
        <taxon>Helobdella</taxon>
    </lineage>
</organism>
<dbReference type="GO" id="GO:0007346">
    <property type="term" value="P:regulation of mitotic cell cycle"/>
    <property type="evidence" value="ECO:0000318"/>
    <property type="project" value="GO_Central"/>
</dbReference>
<name>T1F4F0_HELRO</name>
<dbReference type="SUPFAM" id="SSF50985">
    <property type="entry name" value="RCC1/BLIP-II"/>
    <property type="match status" value="1"/>
</dbReference>
<dbReference type="InterPro" id="IPR051553">
    <property type="entry name" value="Ran_GTPase-activating"/>
</dbReference>
<accession>T1F4F0</accession>
<feature type="repeat" description="RCC1" evidence="1">
    <location>
        <begin position="87"/>
        <end position="150"/>
    </location>
</feature>
<evidence type="ECO:0000313" key="3">
    <source>
        <dbReference type="EnsemblMetazoa" id="HelroP171575"/>
    </source>
</evidence>
<dbReference type="EnsemblMetazoa" id="HelroT171575">
    <property type="protein sequence ID" value="HelroP171575"/>
    <property type="gene ID" value="HelroG171575"/>
</dbReference>
<evidence type="ECO:0000313" key="4">
    <source>
        <dbReference type="Proteomes" id="UP000015101"/>
    </source>
</evidence>
<keyword evidence="4" id="KW-1185">Reference proteome</keyword>
<dbReference type="OrthoDB" id="61110at2759"/>
<gene>
    <name evidence="3" type="primary">20203699</name>
    <name evidence="2" type="ORF">HELRODRAFT_171575</name>
</gene>
<dbReference type="RefSeq" id="XP_009016537.1">
    <property type="nucleotide sequence ID" value="XM_009018289.1"/>
</dbReference>
<dbReference type="KEGG" id="hro:HELRODRAFT_171575"/>
<dbReference type="GO" id="GO:1901673">
    <property type="term" value="P:regulation of mitotic spindle assembly"/>
    <property type="evidence" value="ECO:0000318"/>
    <property type="project" value="GO_Central"/>
</dbReference>
<evidence type="ECO:0000256" key="1">
    <source>
        <dbReference type="PROSITE-ProRule" id="PRU00235"/>
    </source>
</evidence>
<dbReference type="PANTHER" id="PTHR45982:SF1">
    <property type="entry name" value="REGULATOR OF CHROMOSOME CONDENSATION"/>
    <property type="match status" value="1"/>
</dbReference>
<dbReference type="InParanoid" id="T1F4F0"/>
<dbReference type="Proteomes" id="UP000015101">
    <property type="component" value="Unassembled WGS sequence"/>
</dbReference>
<protein>
    <submittedName>
        <fullName evidence="2 3">Uncharacterized protein</fullName>
    </submittedName>
</protein>
<dbReference type="AlphaFoldDB" id="T1F4F0"/>
<dbReference type="GO" id="GO:0005737">
    <property type="term" value="C:cytoplasm"/>
    <property type="evidence" value="ECO:0000318"/>
    <property type="project" value="GO_Central"/>
</dbReference>